<dbReference type="Proteomes" id="UP000077266">
    <property type="component" value="Unassembled WGS sequence"/>
</dbReference>
<keyword evidence="2" id="KW-1185">Reference proteome</keyword>
<sequence>MLNSAFPVFEVDFIRVISAVPSCSSTVAAPTSRRARYAPARVVANTGRSCNDTWRLRATLWASNHPAYLSRCLRNRRCFRVRACSPLTVRVLQSRFRRRARRSQRRRPSQMKSMKLEATFVYI</sequence>
<gene>
    <name evidence="1" type="ORF">EXIGLDRAFT_40666</name>
</gene>
<proteinExistence type="predicted"/>
<evidence type="ECO:0000313" key="1">
    <source>
        <dbReference type="EMBL" id="KZV93584.1"/>
    </source>
</evidence>
<protein>
    <submittedName>
        <fullName evidence="1">Uncharacterized protein</fullName>
    </submittedName>
</protein>
<organism evidence="1 2">
    <name type="scientific">Exidia glandulosa HHB12029</name>
    <dbReference type="NCBI Taxonomy" id="1314781"/>
    <lineage>
        <taxon>Eukaryota</taxon>
        <taxon>Fungi</taxon>
        <taxon>Dikarya</taxon>
        <taxon>Basidiomycota</taxon>
        <taxon>Agaricomycotina</taxon>
        <taxon>Agaricomycetes</taxon>
        <taxon>Auriculariales</taxon>
        <taxon>Exidiaceae</taxon>
        <taxon>Exidia</taxon>
    </lineage>
</organism>
<accession>A0A165ILV6</accession>
<dbReference type="AlphaFoldDB" id="A0A165ILV6"/>
<dbReference type="InParanoid" id="A0A165ILV6"/>
<evidence type="ECO:0000313" key="2">
    <source>
        <dbReference type="Proteomes" id="UP000077266"/>
    </source>
</evidence>
<dbReference type="EMBL" id="KV425987">
    <property type="protein sequence ID" value="KZV93584.1"/>
    <property type="molecule type" value="Genomic_DNA"/>
</dbReference>
<name>A0A165ILV6_EXIGL</name>
<reference evidence="1 2" key="1">
    <citation type="journal article" date="2016" name="Mol. Biol. Evol.">
        <title>Comparative Genomics of Early-Diverging Mushroom-Forming Fungi Provides Insights into the Origins of Lignocellulose Decay Capabilities.</title>
        <authorList>
            <person name="Nagy L.G."/>
            <person name="Riley R."/>
            <person name="Tritt A."/>
            <person name="Adam C."/>
            <person name="Daum C."/>
            <person name="Floudas D."/>
            <person name="Sun H."/>
            <person name="Yadav J.S."/>
            <person name="Pangilinan J."/>
            <person name="Larsson K.H."/>
            <person name="Matsuura K."/>
            <person name="Barry K."/>
            <person name="Labutti K."/>
            <person name="Kuo R."/>
            <person name="Ohm R.A."/>
            <person name="Bhattacharya S.S."/>
            <person name="Shirouzu T."/>
            <person name="Yoshinaga Y."/>
            <person name="Martin F.M."/>
            <person name="Grigoriev I.V."/>
            <person name="Hibbett D.S."/>
        </authorList>
    </citation>
    <scope>NUCLEOTIDE SEQUENCE [LARGE SCALE GENOMIC DNA]</scope>
    <source>
        <strain evidence="1 2">HHB12029</strain>
    </source>
</reference>